<keyword evidence="7" id="KW-1185">Reference proteome</keyword>
<dbReference type="InterPro" id="IPR000847">
    <property type="entry name" value="LysR_HTH_N"/>
</dbReference>
<dbReference type="InterPro" id="IPR036390">
    <property type="entry name" value="WH_DNA-bd_sf"/>
</dbReference>
<evidence type="ECO:0000256" key="2">
    <source>
        <dbReference type="ARBA" id="ARBA00023015"/>
    </source>
</evidence>
<proteinExistence type="inferred from homology"/>
<gene>
    <name evidence="6" type="ORF">ELS82_04985</name>
</gene>
<keyword evidence="4" id="KW-0804">Transcription</keyword>
<dbReference type="SUPFAM" id="SSF53850">
    <property type="entry name" value="Periplasmic binding protein-like II"/>
    <property type="match status" value="1"/>
</dbReference>
<evidence type="ECO:0000256" key="3">
    <source>
        <dbReference type="ARBA" id="ARBA00023125"/>
    </source>
</evidence>
<dbReference type="SUPFAM" id="SSF46785">
    <property type="entry name" value="Winged helix' DNA-binding domain"/>
    <property type="match status" value="1"/>
</dbReference>
<dbReference type="InterPro" id="IPR036388">
    <property type="entry name" value="WH-like_DNA-bd_sf"/>
</dbReference>
<dbReference type="EMBL" id="SATR01000004">
    <property type="protein sequence ID" value="TFH92895.1"/>
    <property type="molecule type" value="Genomic_DNA"/>
</dbReference>
<keyword evidence="2" id="KW-0805">Transcription regulation</keyword>
<dbReference type="Gene3D" id="1.10.10.10">
    <property type="entry name" value="Winged helix-like DNA-binding domain superfamily/Winged helix DNA-binding domain"/>
    <property type="match status" value="1"/>
</dbReference>
<keyword evidence="3" id="KW-0238">DNA-binding</keyword>
<evidence type="ECO:0000313" key="7">
    <source>
        <dbReference type="Proteomes" id="UP000297753"/>
    </source>
</evidence>
<protein>
    <submittedName>
        <fullName evidence="6">LysR family transcriptional regulator</fullName>
    </submittedName>
</protein>
<dbReference type="PANTHER" id="PTHR30126:SF91">
    <property type="entry name" value="LYSR FAMILY TRANSCRIPTIONAL REGULATOR"/>
    <property type="match status" value="1"/>
</dbReference>
<comment type="similarity">
    <text evidence="1">Belongs to the LysR transcriptional regulatory family.</text>
</comment>
<dbReference type="Pfam" id="PF03466">
    <property type="entry name" value="LysR_substrate"/>
    <property type="match status" value="1"/>
</dbReference>
<dbReference type="GO" id="GO:0000976">
    <property type="term" value="F:transcription cis-regulatory region binding"/>
    <property type="evidence" value="ECO:0007669"/>
    <property type="project" value="TreeGrafter"/>
</dbReference>
<sequence>MFSIEQLEAFVATVEQGSFSAAARSLNKVQSAISQHIMNLEIDSGLELFDRSSRYPKLTTNGEKLLPHAHALLQQHYRLRQSITQIANDESTQLSLAVDEGIPMDNLSSVIEHVAEKFPGVTFEFLSASSVDVIELVESKRATTGVMFSEVSLPAGLDFESVGSIEFDVYVGANHPLTKHKVSNIDQLILHRQLLVRSKNSKTSSFQKAYSPDIWYADNYYMLRELVQKGFGWGVLPKHIANYGLKESGIVRLPAEFENLSWHANVDIIQHPAFSSHPIHAYLRSELRQLLGKSS</sequence>
<dbReference type="PRINTS" id="PR00039">
    <property type="entry name" value="HTHLYSR"/>
</dbReference>
<dbReference type="GO" id="GO:0003700">
    <property type="term" value="F:DNA-binding transcription factor activity"/>
    <property type="evidence" value="ECO:0007669"/>
    <property type="project" value="InterPro"/>
</dbReference>
<dbReference type="Proteomes" id="UP000297753">
    <property type="component" value="Unassembled WGS sequence"/>
</dbReference>
<dbReference type="PROSITE" id="PS50931">
    <property type="entry name" value="HTH_LYSR"/>
    <property type="match status" value="1"/>
</dbReference>
<evidence type="ECO:0000313" key="6">
    <source>
        <dbReference type="EMBL" id="TFH92895.1"/>
    </source>
</evidence>
<dbReference type="Pfam" id="PF00126">
    <property type="entry name" value="HTH_1"/>
    <property type="match status" value="1"/>
</dbReference>
<reference evidence="6 7" key="1">
    <citation type="submission" date="2019-01" db="EMBL/GenBank/DDBJ databases">
        <title>Vibrio BEI176 sp. nov, a marine bacterium isolated from China: eastern marignal seas.</title>
        <authorList>
            <person name="Li B."/>
        </authorList>
    </citation>
    <scope>NUCLEOTIDE SEQUENCE [LARGE SCALE GENOMIC DNA]</scope>
    <source>
        <strain evidence="6 7">BEI176</strain>
    </source>
</reference>
<evidence type="ECO:0000256" key="1">
    <source>
        <dbReference type="ARBA" id="ARBA00009437"/>
    </source>
</evidence>
<comment type="caution">
    <text evidence="6">The sequence shown here is derived from an EMBL/GenBank/DDBJ whole genome shotgun (WGS) entry which is preliminary data.</text>
</comment>
<dbReference type="RefSeq" id="WP_134834472.1">
    <property type="nucleotide sequence ID" value="NZ_SATR01000004.1"/>
</dbReference>
<dbReference type="OrthoDB" id="196624at2"/>
<dbReference type="Gene3D" id="3.40.190.290">
    <property type="match status" value="1"/>
</dbReference>
<evidence type="ECO:0000259" key="5">
    <source>
        <dbReference type="PROSITE" id="PS50931"/>
    </source>
</evidence>
<name>A0A4Y8WJV6_9VIBR</name>
<dbReference type="FunFam" id="1.10.10.10:FF:000001">
    <property type="entry name" value="LysR family transcriptional regulator"/>
    <property type="match status" value="1"/>
</dbReference>
<accession>A0A4Y8WJV6</accession>
<evidence type="ECO:0000256" key="4">
    <source>
        <dbReference type="ARBA" id="ARBA00023163"/>
    </source>
</evidence>
<dbReference type="PANTHER" id="PTHR30126">
    <property type="entry name" value="HTH-TYPE TRANSCRIPTIONAL REGULATOR"/>
    <property type="match status" value="1"/>
</dbReference>
<organism evidence="6 7">
    <name type="scientific">Vibrio ouci</name>
    <dbReference type="NCBI Taxonomy" id="2499078"/>
    <lineage>
        <taxon>Bacteria</taxon>
        <taxon>Pseudomonadati</taxon>
        <taxon>Pseudomonadota</taxon>
        <taxon>Gammaproteobacteria</taxon>
        <taxon>Vibrionales</taxon>
        <taxon>Vibrionaceae</taxon>
        <taxon>Vibrio</taxon>
    </lineage>
</organism>
<feature type="domain" description="HTH lysR-type" evidence="5">
    <location>
        <begin position="2"/>
        <end position="59"/>
    </location>
</feature>
<dbReference type="AlphaFoldDB" id="A0A4Y8WJV6"/>
<dbReference type="CDD" id="cd05466">
    <property type="entry name" value="PBP2_LTTR_substrate"/>
    <property type="match status" value="1"/>
</dbReference>
<dbReference type="InterPro" id="IPR005119">
    <property type="entry name" value="LysR_subst-bd"/>
</dbReference>